<gene>
    <name evidence="1" type="ORF">Scep_028178</name>
</gene>
<comment type="caution">
    <text evidence="1">The sequence shown here is derived from an EMBL/GenBank/DDBJ whole genome shotgun (WGS) entry which is preliminary data.</text>
</comment>
<evidence type="ECO:0000313" key="1">
    <source>
        <dbReference type="EMBL" id="KAK9089096.1"/>
    </source>
</evidence>
<dbReference type="EMBL" id="JBBNAG010000012">
    <property type="protein sequence ID" value="KAK9089096.1"/>
    <property type="molecule type" value="Genomic_DNA"/>
</dbReference>
<protein>
    <submittedName>
        <fullName evidence="1">Uncharacterized protein</fullName>
    </submittedName>
</protein>
<evidence type="ECO:0000313" key="2">
    <source>
        <dbReference type="Proteomes" id="UP001419268"/>
    </source>
</evidence>
<sequence length="63" mass="7000">MGLLGCFDDKNGVCETVGRSYDDVHLLCAVHFHSWGPRSESYHSIVWPSSGRSHFPVLVPPIC</sequence>
<accession>A0AAP0E9G7</accession>
<proteinExistence type="predicted"/>
<name>A0AAP0E9G7_9MAGN</name>
<keyword evidence="2" id="KW-1185">Reference proteome</keyword>
<reference evidence="1 2" key="1">
    <citation type="submission" date="2024-01" db="EMBL/GenBank/DDBJ databases">
        <title>Genome assemblies of Stephania.</title>
        <authorList>
            <person name="Yang L."/>
        </authorList>
    </citation>
    <scope>NUCLEOTIDE SEQUENCE [LARGE SCALE GENOMIC DNA]</scope>
    <source>
        <strain evidence="1">JXDWG</strain>
        <tissue evidence="1">Leaf</tissue>
    </source>
</reference>
<dbReference type="AlphaFoldDB" id="A0AAP0E9G7"/>
<dbReference type="Proteomes" id="UP001419268">
    <property type="component" value="Unassembled WGS sequence"/>
</dbReference>
<organism evidence="1 2">
    <name type="scientific">Stephania cephalantha</name>
    <dbReference type="NCBI Taxonomy" id="152367"/>
    <lineage>
        <taxon>Eukaryota</taxon>
        <taxon>Viridiplantae</taxon>
        <taxon>Streptophyta</taxon>
        <taxon>Embryophyta</taxon>
        <taxon>Tracheophyta</taxon>
        <taxon>Spermatophyta</taxon>
        <taxon>Magnoliopsida</taxon>
        <taxon>Ranunculales</taxon>
        <taxon>Menispermaceae</taxon>
        <taxon>Menispermoideae</taxon>
        <taxon>Cissampelideae</taxon>
        <taxon>Stephania</taxon>
    </lineage>
</organism>